<keyword evidence="3" id="KW-1185">Reference proteome</keyword>
<dbReference type="EMBL" id="JAUCMV010000001">
    <property type="protein sequence ID" value="KAK0424933.1"/>
    <property type="molecule type" value="Genomic_DNA"/>
</dbReference>
<feature type="region of interest" description="Disordered" evidence="1">
    <location>
        <begin position="32"/>
        <end position="52"/>
    </location>
</feature>
<reference evidence="2" key="1">
    <citation type="submission" date="2023-06" db="EMBL/GenBank/DDBJ databases">
        <title>Genomic analysis of the entomopathogenic nematode Steinernema hermaphroditum.</title>
        <authorList>
            <person name="Schwarz E.M."/>
            <person name="Heppert J.K."/>
            <person name="Baniya A."/>
            <person name="Schwartz H.T."/>
            <person name="Tan C.-H."/>
            <person name="Antoshechkin I."/>
            <person name="Sternberg P.W."/>
            <person name="Goodrich-Blair H."/>
            <person name="Dillman A.R."/>
        </authorList>
    </citation>
    <scope>NUCLEOTIDE SEQUENCE</scope>
    <source>
        <strain evidence="2">PS9179</strain>
        <tissue evidence="2">Whole animal</tissue>
    </source>
</reference>
<accession>A0AA39IKU1</accession>
<comment type="caution">
    <text evidence="2">The sequence shown here is derived from an EMBL/GenBank/DDBJ whole genome shotgun (WGS) entry which is preliminary data.</text>
</comment>
<evidence type="ECO:0000313" key="3">
    <source>
        <dbReference type="Proteomes" id="UP001175271"/>
    </source>
</evidence>
<sequence>MPPSSSVPIAPPPLKVDPACGTLQRAHLRRRTCEVNPSDLQQSSTPTVQREAQPSFAVIDEEEPLALPPLAFPKSSLKQRRSRRRTLTCVVKAEDLIPEVRREELRVRFADEHIVEETKSAPTSQNLNWSLQKKTLGERIREFFSKKHNSDIENAFLEELGKEKSEKAKKDGLRDTIKSFMKPKQTYKVRKMEQQFAGEPPASQQC</sequence>
<evidence type="ECO:0000256" key="1">
    <source>
        <dbReference type="SAM" id="MobiDB-lite"/>
    </source>
</evidence>
<proteinExistence type="predicted"/>
<protein>
    <submittedName>
        <fullName evidence="2">Uncharacterized protein</fullName>
    </submittedName>
</protein>
<dbReference type="AlphaFoldDB" id="A0AA39IKU1"/>
<evidence type="ECO:0000313" key="2">
    <source>
        <dbReference type="EMBL" id="KAK0424933.1"/>
    </source>
</evidence>
<feature type="compositionally biased region" description="Polar residues" evidence="1">
    <location>
        <begin position="38"/>
        <end position="52"/>
    </location>
</feature>
<dbReference type="Proteomes" id="UP001175271">
    <property type="component" value="Unassembled WGS sequence"/>
</dbReference>
<gene>
    <name evidence="2" type="ORF">QR680_008931</name>
</gene>
<name>A0AA39IKU1_9BILA</name>
<organism evidence="2 3">
    <name type="scientific">Steinernema hermaphroditum</name>
    <dbReference type="NCBI Taxonomy" id="289476"/>
    <lineage>
        <taxon>Eukaryota</taxon>
        <taxon>Metazoa</taxon>
        <taxon>Ecdysozoa</taxon>
        <taxon>Nematoda</taxon>
        <taxon>Chromadorea</taxon>
        <taxon>Rhabditida</taxon>
        <taxon>Tylenchina</taxon>
        <taxon>Panagrolaimomorpha</taxon>
        <taxon>Strongyloidoidea</taxon>
        <taxon>Steinernematidae</taxon>
        <taxon>Steinernema</taxon>
    </lineage>
</organism>